<keyword evidence="4 7" id="KW-0728">SH3 domain</keyword>
<name>A0A8H5D0P7_9AGAR</name>
<feature type="domain" description="SH3" evidence="9">
    <location>
        <begin position="489"/>
        <end position="549"/>
    </location>
</feature>
<feature type="region of interest" description="Disordered" evidence="8">
    <location>
        <begin position="30"/>
        <end position="53"/>
    </location>
</feature>
<comment type="cofactor">
    <cofactor evidence="1">
        <name>Mg(2+)</name>
        <dbReference type="ChEBI" id="CHEBI:18420"/>
    </cofactor>
</comment>
<dbReference type="GO" id="GO:0005524">
    <property type="term" value="F:ATP binding"/>
    <property type="evidence" value="ECO:0007669"/>
    <property type="project" value="InterPro"/>
</dbReference>
<dbReference type="InterPro" id="IPR001245">
    <property type="entry name" value="Ser-Thr/Tyr_kinase_cat_dom"/>
</dbReference>
<dbReference type="SMART" id="SM00220">
    <property type="entry name" value="S_TKc"/>
    <property type="match status" value="1"/>
</dbReference>
<dbReference type="EC" id="2.7.11.25" evidence="3"/>
<dbReference type="SUPFAM" id="SSF56112">
    <property type="entry name" value="Protein kinase-like (PK-like)"/>
    <property type="match status" value="1"/>
</dbReference>
<evidence type="ECO:0000259" key="9">
    <source>
        <dbReference type="PROSITE" id="PS50002"/>
    </source>
</evidence>
<sequence length="627" mass="69877">MSNRANMPPYSAHEVPCTEHIQHHCSYKGFTTRSDRPERAVDSGNPHSTRVQETPQRLLERILNRSASYQTILHLERDKAQLCLETMQKVVDAPETPDSLKWLTLRTMGNLCASSGVFPRGVLLQGVQLNVGPIRNGGCGDIWKGTYQDAHVRLKTVGLGDNLKYDHRIKTFAREAILWSRLSHPNLLPFCGIYPLGNYSGQIALVSPWQEYGSIRAYLKGNPSLPRILFVYDVLDGLEYLHEHQIVHGDLKMANILITSTGSACLADYGLASIRQDTGLGQSFHQVLRGSSPAGFVAPELMEQTSKDTPCQPTFSSDVYSLGYVMYEIFTGQSLPHDPSSMEKMYSGHKLGKPSIRNSASFGSKVSNETLVILGQCWNPISKDRPTAIQVRRRLNRIHPANLAVPKLRDHHNPCPPSQFIKPRSPTLFTKTEMNLLYQYADLGHNYYAEQKTSLCIPSGNHEKESFRTPALSPSPYQTSITYIPTAPYTPRVAQASRNHTAGSASQISFKKAEFLEILVSATKKWWLAKNAEGKIGLVPSDALSLTENTARSSGFSRNTKPRVDPFIDKAKVWQSYDADNDGLPDELSIRKGELLDIAHRTGPSWLARKADGTIGRKCPLAIPRFR</sequence>
<dbReference type="Gene3D" id="1.10.510.10">
    <property type="entry name" value="Transferase(Phosphotransferase) domain 1"/>
    <property type="match status" value="1"/>
</dbReference>
<dbReference type="InterPro" id="IPR001452">
    <property type="entry name" value="SH3_domain"/>
</dbReference>
<dbReference type="InterPro" id="IPR008271">
    <property type="entry name" value="Ser/Thr_kinase_AS"/>
</dbReference>
<dbReference type="InterPro" id="IPR000719">
    <property type="entry name" value="Prot_kinase_dom"/>
</dbReference>
<organism evidence="11 12">
    <name type="scientific">Leucocoprinus leucothites</name>
    <dbReference type="NCBI Taxonomy" id="201217"/>
    <lineage>
        <taxon>Eukaryota</taxon>
        <taxon>Fungi</taxon>
        <taxon>Dikarya</taxon>
        <taxon>Basidiomycota</taxon>
        <taxon>Agaricomycotina</taxon>
        <taxon>Agaricomycetes</taxon>
        <taxon>Agaricomycetidae</taxon>
        <taxon>Agaricales</taxon>
        <taxon>Agaricineae</taxon>
        <taxon>Agaricaceae</taxon>
        <taxon>Leucocoprinus</taxon>
    </lineage>
</organism>
<evidence type="ECO:0000256" key="3">
    <source>
        <dbReference type="ARBA" id="ARBA00012406"/>
    </source>
</evidence>
<reference evidence="11 12" key="1">
    <citation type="journal article" date="2020" name="ISME J.">
        <title>Uncovering the hidden diversity of litter-decomposition mechanisms in mushroom-forming fungi.</title>
        <authorList>
            <person name="Floudas D."/>
            <person name="Bentzer J."/>
            <person name="Ahren D."/>
            <person name="Johansson T."/>
            <person name="Persson P."/>
            <person name="Tunlid A."/>
        </authorList>
    </citation>
    <scope>NUCLEOTIDE SEQUENCE [LARGE SCALE GENOMIC DNA]</scope>
    <source>
        <strain evidence="11 12">CBS 146.42</strain>
    </source>
</reference>
<dbReference type="EMBL" id="JAACJO010000014">
    <property type="protein sequence ID" value="KAF5350581.1"/>
    <property type="molecule type" value="Genomic_DNA"/>
</dbReference>
<dbReference type="SMART" id="SM00326">
    <property type="entry name" value="SH3"/>
    <property type="match status" value="1"/>
</dbReference>
<gene>
    <name evidence="11" type="ORF">D9756_008762</name>
</gene>
<evidence type="ECO:0000256" key="8">
    <source>
        <dbReference type="SAM" id="MobiDB-lite"/>
    </source>
</evidence>
<dbReference type="InterPro" id="IPR051681">
    <property type="entry name" value="Ser/Thr_Kinases-Pseudokinases"/>
</dbReference>
<evidence type="ECO:0000313" key="12">
    <source>
        <dbReference type="Proteomes" id="UP000559027"/>
    </source>
</evidence>
<dbReference type="AlphaFoldDB" id="A0A8H5D0P7"/>
<dbReference type="InterPro" id="IPR036028">
    <property type="entry name" value="SH3-like_dom_sf"/>
</dbReference>
<comment type="catalytic activity">
    <reaction evidence="6">
        <text>L-seryl-[protein] + ATP = O-phospho-L-seryl-[protein] + ADP + H(+)</text>
        <dbReference type="Rhea" id="RHEA:17989"/>
        <dbReference type="Rhea" id="RHEA-COMP:9863"/>
        <dbReference type="Rhea" id="RHEA-COMP:11604"/>
        <dbReference type="ChEBI" id="CHEBI:15378"/>
        <dbReference type="ChEBI" id="CHEBI:29999"/>
        <dbReference type="ChEBI" id="CHEBI:30616"/>
        <dbReference type="ChEBI" id="CHEBI:83421"/>
        <dbReference type="ChEBI" id="CHEBI:456216"/>
        <dbReference type="EC" id="2.7.11.25"/>
    </reaction>
</comment>
<evidence type="ECO:0000256" key="1">
    <source>
        <dbReference type="ARBA" id="ARBA00001946"/>
    </source>
</evidence>
<comment type="caution">
    <text evidence="11">The sequence shown here is derived from an EMBL/GenBank/DDBJ whole genome shotgun (WGS) entry which is preliminary data.</text>
</comment>
<feature type="domain" description="Protein kinase" evidence="10">
    <location>
        <begin position="128"/>
        <end position="402"/>
    </location>
</feature>
<evidence type="ECO:0000256" key="5">
    <source>
        <dbReference type="ARBA" id="ARBA00047559"/>
    </source>
</evidence>
<proteinExistence type="inferred from homology"/>
<dbReference type="SUPFAM" id="SSF50044">
    <property type="entry name" value="SH3-domain"/>
    <property type="match status" value="2"/>
</dbReference>
<accession>A0A8H5D0P7</accession>
<evidence type="ECO:0000256" key="7">
    <source>
        <dbReference type="PROSITE-ProRule" id="PRU00192"/>
    </source>
</evidence>
<dbReference type="Pfam" id="PF00018">
    <property type="entry name" value="SH3_1"/>
    <property type="match status" value="1"/>
</dbReference>
<dbReference type="Proteomes" id="UP000559027">
    <property type="component" value="Unassembled WGS sequence"/>
</dbReference>
<dbReference type="PROSITE" id="PS00108">
    <property type="entry name" value="PROTEIN_KINASE_ST"/>
    <property type="match status" value="1"/>
</dbReference>
<evidence type="ECO:0000256" key="2">
    <source>
        <dbReference type="ARBA" id="ARBA00006529"/>
    </source>
</evidence>
<keyword evidence="12" id="KW-1185">Reference proteome</keyword>
<dbReference type="PANTHER" id="PTHR44329">
    <property type="entry name" value="SERINE/THREONINE-PROTEIN KINASE TNNI3K-RELATED"/>
    <property type="match status" value="1"/>
</dbReference>
<dbReference type="PROSITE" id="PS50002">
    <property type="entry name" value="SH3"/>
    <property type="match status" value="1"/>
</dbReference>
<dbReference type="PROSITE" id="PS50011">
    <property type="entry name" value="PROTEIN_KINASE_DOM"/>
    <property type="match status" value="1"/>
</dbReference>
<comment type="catalytic activity">
    <reaction evidence="5">
        <text>L-threonyl-[protein] + ATP = O-phospho-L-threonyl-[protein] + ADP + H(+)</text>
        <dbReference type="Rhea" id="RHEA:46608"/>
        <dbReference type="Rhea" id="RHEA-COMP:11060"/>
        <dbReference type="Rhea" id="RHEA-COMP:11605"/>
        <dbReference type="ChEBI" id="CHEBI:15378"/>
        <dbReference type="ChEBI" id="CHEBI:30013"/>
        <dbReference type="ChEBI" id="CHEBI:30616"/>
        <dbReference type="ChEBI" id="CHEBI:61977"/>
        <dbReference type="ChEBI" id="CHEBI:456216"/>
        <dbReference type="EC" id="2.7.11.25"/>
    </reaction>
</comment>
<evidence type="ECO:0000256" key="4">
    <source>
        <dbReference type="ARBA" id="ARBA00022443"/>
    </source>
</evidence>
<dbReference type="InterPro" id="IPR011009">
    <property type="entry name" value="Kinase-like_dom_sf"/>
</dbReference>
<evidence type="ECO:0000313" key="11">
    <source>
        <dbReference type="EMBL" id="KAF5350581.1"/>
    </source>
</evidence>
<dbReference type="Gene3D" id="2.30.30.40">
    <property type="entry name" value="SH3 Domains"/>
    <property type="match status" value="2"/>
</dbReference>
<comment type="similarity">
    <text evidence="2">Belongs to the protein kinase superfamily. STE Ser/Thr protein kinase family. MAP kinase kinase kinase subfamily.</text>
</comment>
<dbReference type="Pfam" id="PF07714">
    <property type="entry name" value="PK_Tyr_Ser-Thr"/>
    <property type="match status" value="1"/>
</dbReference>
<dbReference type="OrthoDB" id="5983572at2759"/>
<evidence type="ECO:0000259" key="10">
    <source>
        <dbReference type="PROSITE" id="PS50011"/>
    </source>
</evidence>
<protein>
    <recommendedName>
        <fullName evidence="3">mitogen-activated protein kinase kinase kinase</fullName>
        <ecNumber evidence="3">2.7.11.25</ecNumber>
    </recommendedName>
</protein>
<dbReference type="GO" id="GO:0004709">
    <property type="term" value="F:MAP kinase kinase kinase activity"/>
    <property type="evidence" value="ECO:0007669"/>
    <property type="project" value="UniProtKB-EC"/>
</dbReference>
<evidence type="ECO:0000256" key="6">
    <source>
        <dbReference type="ARBA" id="ARBA00048329"/>
    </source>
</evidence>